<proteinExistence type="predicted"/>
<reference evidence="7 8" key="1">
    <citation type="journal article" date="2020" name="Mol. Biol. Evol.">
        <title>Interspecific Gene Flow and the Evolution of Specialization in Black and White Rhinoceros.</title>
        <authorList>
            <person name="Moodley Y."/>
            <person name="Westbury M.V."/>
            <person name="Russo I.M."/>
            <person name="Gopalakrishnan S."/>
            <person name="Rakotoarivelo A."/>
            <person name="Olsen R.A."/>
            <person name="Prost S."/>
            <person name="Tunstall T."/>
            <person name="Ryder O.A."/>
            <person name="Dalen L."/>
            <person name="Bruford M.W."/>
        </authorList>
    </citation>
    <scope>NUCLEOTIDE SEQUENCE [LARGE SCALE GENOMIC DNA]</scope>
    <source>
        <strain evidence="7">SBR-YM</strain>
        <tissue evidence="7">Skin</tissue>
    </source>
</reference>
<keyword evidence="3 6" id="KW-1133">Transmembrane helix</keyword>
<dbReference type="Proteomes" id="UP000551758">
    <property type="component" value="Unassembled WGS sequence"/>
</dbReference>
<keyword evidence="2 6" id="KW-0812">Transmembrane</keyword>
<dbReference type="Pfam" id="PF00335">
    <property type="entry name" value="Tetraspanin"/>
    <property type="match status" value="1"/>
</dbReference>
<sequence length="417" mass="42578">DAGCQEPPLSGNSPLTSSHLGPALQEGQAWRAGVGGGLGGGLRGGLAPFLPWVSSYLKCLTFLSNFLLSLLSLLALAIGLWGLAIRGSLGHSWGGPLPADPMLGLVLGGLAVSAVSLADCLGTLCENACLLRCFSGGLLAFLVLEAVVGGPGGGPLGPTAGWPGACPACGHHPLPGRRRPALPHRPSPARAAVLRGHLLPGLAVEPVVGGRHSMQHWVPAQWALPSSLTPRACCRIFNCSSPRVQACSLPASCCINPWEDGASVNEQCGLGALGLDEDAAQSVWLRGNIRAVGGYLIVVVVVQGAELLLALAGYKGTAESPGVDGEGRPVHCSSRPDAQPSAKPSGDDWEEPEKHGPQSLEIKQGQAGSQRASFGEMVGSWELASNGLRSPPCTSLQTQSGQSGHVGLGDGPPSQES</sequence>
<feature type="transmembrane region" description="Helical" evidence="6">
    <location>
        <begin position="103"/>
        <end position="122"/>
    </location>
</feature>
<feature type="compositionally biased region" description="Polar residues" evidence="5">
    <location>
        <begin position="10"/>
        <end position="19"/>
    </location>
</feature>
<comment type="subcellular location">
    <subcellularLocation>
        <location evidence="1">Membrane</location>
        <topology evidence="1">Multi-pass membrane protein</topology>
    </subcellularLocation>
</comment>
<evidence type="ECO:0008006" key="9">
    <source>
        <dbReference type="Google" id="ProtNLM"/>
    </source>
</evidence>
<evidence type="ECO:0000256" key="5">
    <source>
        <dbReference type="SAM" id="MobiDB-lite"/>
    </source>
</evidence>
<gene>
    <name evidence="7" type="ORF">HPG69_018678</name>
</gene>
<evidence type="ECO:0000256" key="1">
    <source>
        <dbReference type="ARBA" id="ARBA00004141"/>
    </source>
</evidence>
<evidence type="ECO:0000313" key="8">
    <source>
        <dbReference type="Proteomes" id="UP000551758"/>
    </source>
</evidence>
<accession>A0A7J7E6E3</accession>
<feature type="compositionally biased region" description="Polar residues" evidence="5">
    <location>
        <begin position="392"/>
        <end position="403"/>
    </location>
</feature>
<dbReference type="AlphaFoldDB" id="A0A7J7E6E3"/>
<organism evidence="7 8">
    <name type="scientific">Diceros bicornis minor</name>
    <name type="common">South-central black rhinoceros</name>
    <dbReference type="NCBI Taxonomy" id="77932"/>
    <lineage>
        <taxon>Eukaryota</taxon>
        <taxon>Metazoa</taxon>
        <taxon>Chordata</taxon>
        <taxon>Craniata</taxon>
        <taxon>Vertebrata</taxon>
        <taxon>Euteleostomi</taxon>
        <taxon>Mammalia</taxon>
        <taxon>Eutheria</taxon>
        <taxon>Laurasiatheria</taxon>
        <taxon>Perissodactyla</taxon>
        <taxon>Rhinocerotidae</taxon>
        <taxon>Diceros</taxon>
    </lineage>
</organism>
<keyword evidence="4 6" id="KW-0472">Membrane</keyword>
<dbReference type="EMBL" id="JACDTQ010003999">
    <property type="protein sequence ID" value="KAF5911375.1"/>
    <property type="molecule type" value="Genomic_DNA"/>
</dbReference>
<name>A0A7J7E6E3_DICBM</name>
<evidence type="ECO:0000256" key="4">
    <source>
        <dbReference type="ARBA" id="ARBA00023136"/>
    </source>
</evidence>
<evidence type="ECO:0000256" key="6">
    <source>
        <dbReference type="SAM" id="Phobius"/>
    </source>
</evidence>
<dbReference type="InterPro" id="IPR018499">
    <property type="entry name" value="Tetraspanin/Peripherin"/>
</dbReference>
<keyword evidence="8" id="KW-1185">Reference proteome</keyword>
<comment type="caution">
    <text evidence="7">The sequence shown here is derived from an EMBL/GenBank/DDBJ whole genome shotgun (WGS) entry which is preliminary data.</text>
</comment>
<protein>
    <recommendedName>
        <fullName evidence="9">Tetraspanin</fullName>
    </recommendedName>
</protein>
<evidence type="ECO:0000256" key="3">
    <source>
        <dbReference type="ARBA" id="ARBA00022989"/>
    </source>
</evidence>
<feature type="region of interest" description="Disordered" evidence="5">
    <location>
        <begin position="1"/>
        <end position="20"/>
    </location>
</feature>
<feature type="non-terminal residue" evidence="7">
    <location>
        <position position="1"/>
    </location>
</feature>
<dbReference type="GO" id="GO:0016020">
    <property type="term" value="C:membrane"/>
    <property type="evidence" value="ECO:0007669"/>
    <property type="project" value="UniProtKB-SubCell"/>
</dbReference>
<feature type="transmembrane region" description="Helical" evidence="6">
    <location>
        <begin position="129"/>
        <end position="148"/>
    </location>
</feature>
<feature type="region of interest" description="Disordered" evidence="5">
    <location>
        <begin position="318"/>
        <end position="417"/>
    </location>
</feature>
<dbReference type="PRINTS" id="PR00259">
    <property type="entry name" value="TMFOUR"/>
</dbReference>
<evidence type="ECO:0000313" key="7">
    <source>
        <dbReference type="EMBL" id="KAF5911375.1"/>
    </source>
</evidence>
<evidence type="ECO:0000256" key="2">
    <source>
        <dbReference type="ARBA" id="ARBA00022692"/>
    </source>
</evidence>
<feature type="transmembrane region" description="Helical" evidence="6">
    <location>
        <begin position="62"/>
        <end position="83"/>
    </location>
</feature>